<comment type="subcellular location">
    <subcellularLocation>
        <location evidence="1">Membrane</location>
    </subcellularLocation>
</comment>
<dbReference type="AlphaFoldDB" id="A0A0E0DS87"/>
<dbReference type="Proteomes" id="UP000008021">
    <property type="component" value="Chromosome 5"/>
</dbReference>
<dbReference type="GO" id="GO:0010143">
    <property type="term" value="P:cutin biosynthetic process"/>
    <property type="evidence" value="ECO:0007669"/>
    <property type="project" value="TreeGrafter"/>
</dbReference>
<evidence type="ECO:0000313" key="5">
    <source>
        <dbReference type="EnsemblPlants" id="OMERI05G16150.1"/>
    </source>
</evidence>
<keyword evidence="3" id="KW-1133">Transmembrane helix</keyword>
<dbReference type="eggNOG" id="ENOG502QT0D">
    <property type="taxonomic scope" value="Eukaryota"/>
</dbReference>
<dbReference type="GO" id="GO:0090447">
    <property type="term" value="F:glycerol-3-phosphate 2-O-acyltransferase activity"/>
    <property type="evidence" value="ECO:0007669"/>
    <property type="project" value="TreeGrafter"/>
</dbReference>
<evidence type="ECO:0000259" key="4">
    <source>
        <dbReference type="SMART" id="SM00563"/>
    </source>
</evidence>
<dbReference type="STRING" id="40149.A0A0E0DS87"/>
<protein>
    <recommendedName>
        <fullName evidence="4">Phospholipid/glycerol acyltransferase domain-containing protein</fullName>
    </recommendedName>
</protein>
<name>A0A0E0DS87_9ORYZ</name>
<evidence type="ECO:0000313" key="6">
    <source>
        <dbReference type="Proteomes" id="UP000008021"/>
    </source>
</evidence>
<dbReference type="Pfam" id="PF01553">
    <property type="entry name" value="Acyltransferase"/>
    <property type="match status" value="1"/>
</dbReference>
<organism evidence="5">
    <name type="scientific">Oryza meridionalis</name>
    <dbReference type="NCBI Taxonomy" id="40149"/>
    <lineage>
        <taxon>Eukaryota</taxon>
        <taxon>Viridiplantae</taxon>
        <taxon>Streptophyta</taxon>
        <taxon>Embryophyta</taxon>
        <taxon>Tracheophyta</taxon>
        <taxon>Spermatophyta</taxon>
        <taxon>Magnoliopsida</taxon>
        <taxon>Liliopsida</taxon>
        <taxon>Poales</taxon>
        <taxon>Poaceae</taxon>
        <taxon>BOP clade</taxon>
        <taxon>Oryzoideae</taxon>
        <taxon>Oryzeae</taxon>
        <taxon>Oryzinae</taxon>
        <taxon>Oryza</taxon>
    </lineage>
</organism>
<reference evidence="5" key="1">
    <citation type="submission" date="2015-04" db="UniProtKB">
        <authorList>
            <consortium name="EnsemblPlants"/>
        </authorList>
    </citation>
    <scope>IDENTIFICATION</scope>
</reference>
<dbReference type="InterPro" id="IPR002123">
    <property type="entry name" value="Plipid/glycerol_acylTrfase"/>
</dbReference>
<keyword evidence="2 3" id="KW-0472">Membrane</keyword>
<dbReference type="HOGENOM" id="CLU_028504_0_0_1"/>
<sequence length="284" mass="31043">MQDAYVVTTSRKHRPVPESQLLRTVVLHDGRLAQRPTAINTLLVFLWMPVGFALALLRACLSLLLPERVLSYAYKLTGVGLVVRGRPPPADGSPGALFVCNYRTVLDPVAVAAALGRKVICVTYSVPRKTYGGSRLPEAHAASPVKAAVALCRERDRDADRVRRLLEEGVDIVAFPEGTTCREAFLLRFSSLFAELTDRIVPVAIATRETMFHGSTARGFKGMDPYFFFMNPRPAYEVTFLSQLPSELTSGGGGKSPVEVANYVQKALAGQLGSEHIGITRKEK</sequence>
<dbReference type="Gramene" id="OMERI05G16150.1">
    <property type="protein sequence ID" value="OMERI05G16150.1"/>
    <property type="gene ID" value="OMERI05G16150"/>
</dbReference>
<feature type="domain" description="Phospholipid/glycerol acyltransferase" evidence="4">
    <location>
        <begin position="96"/>
        <end position="208"/>
    </location>
</feature>
<feature type="transmembrane region" description="Helical" evidence="3">
    <location>
        <begin position="44"/>
        <end position="65"/>
    </location>
</feature>
<accession>A0A0E0DS87</accession>
<keyword evidence="6" id="KW-1185">Reference proteome</keyword>
<dbReference type="SUPFAM" id="SSF69593">
    <property type="entry name" value="Glycerol-3-phosphate (1)-acyltransferase"/>
    <property type="match status" value="1"/>
</dbReference>
<evidence type="ECO:0000256" key="2">
    <source>
        <dbReference type="ARBA" id="ARBA00023136"/>
    </source>
</evidence>
<dbReference type="EnsemblPlants" id="OMERI05G16150.1">
    <property type="protein sequence ID" value="OMERI05G16150.1"/>
    <property type="gene ID" value="OMERI05G16150"/>
</dbReference>
<dbReference type="SMART" id="SM00563">
    <property type="entry name" value="PlsC"/>
    <property type="match status" value="1"/>
</dbReference>
<dbReference type="GO" id="GO:0016020">
    <property type="term" value="C:membrane"/>
    <property type="evidence" value="ECO:0007669"/>
    <property type="project" value="UniProtKB-SubCell"/>
</dbReference>
<keyword evidence="3" id="KW-0812">Transmembrane</keyword>
<proteinExistence type="predicted"/>
<dbReference type="PANTHER" id="PTHR15486:SF45">
    <property type="entry name" value="OS05G0448300 PROTEIN"/>
    <property type="match status" value="1"/>
</dbReference>
<evidence type="ECO:0000256" key="1">
    <source>
        <dbReference type="ARBA" id="ARBA00004370"/>
    </source>
</evidence>
<dbReference type="PANTHER" id="PTHR15486">
    <property type="entry name" value="ANCIENT UBIQUITOUS PROTEIN"/>
    <property type="match status" value="1"/>
</dbReference>
<reference evidence="5" key="2">
    <citation type="submission" date="2018-05" db="EMBL/GenBank/DDBJ databases">
        <title>OmerRS3 (Oryza meridionalis Reference Sequence Version 3).</title>
        <authorList>
            <person name="Zhang J."/>
            <person name="Kudrna D."/>
            <person name="Lee S."/>
            <person name="Talag J."/>
            <person name="Welchert J."/>
            <person name="Wing R.A."/>
        </authorList>
    </citation>
    <scope>NUCLEOTIDE SEQUENCE [LARGE SCALE GENOMIC DNA]</scope>
    <source>
        <strain evidence="5">cv. OR44</strain>
    </source>
</reference>
<dbReference type="GO" id="GO:0016791">
    <property type="term" value="F:phosphatase activity"/>
    <property type="evidence" value="ECO:0007669"/>
    <property type="project" value="TreeGrafter"/>
</dbReference>
<evidence type="ECO:0000256" key="3">
    <source>
        <dbReference type="SAM" id="Phobius"/>
    </source>
</evidence>